<evidence type="ECO:0000256" key="8">
    <source>
        <dbReference type="PIRSR" id="PIRSR615500-1"/>
    </source>
</evidence>
<dbReference type="InterPro" id="IPR015500">
    <property type="entry name" value="Peptidase_S8_subtilisin-rel"/>
</dbReference>
<dbReference type="AlphaFoldDB" id="A0A1C7NQ05"/>
<dbReference type="InterPro" id="IPR003137">
    <property type="entry name" value="PA_domain"/>
</dbReference>
<evidence type="ECO:0000256" key="4">
    <source>
        <dbReference type="ARBA" id="ARBA00022670"/>
    </source>
</evidence>
<reference evidence="15 16" key="1">
    <citation type="submission" date="2016-03" db="EMBL/GenBank/DDBJ databases">
        <title>Choanephora cucurbitarum.</title>
        <authorList>
            <person name="Min B."/>
            <person name="Park H."/>
            <person name="Park J.-H."/>
            <person name="Shin H.-D."/>
            <person name="Choi I.-G."/>
        </authorList>
    </citation>
    <scope>NUCLEOTIDE SEQUENCE [LARGE SCALE GENOMIC DNA]</scope>
    <source>
        <strain evidence="15 16">KUS-F28377</strain>
    </source>
</reference>
<dbReference type="Gene3D" id="3.50.30.30">
    <property type="match status" value="1"/>
</dbReference>
<comment type="similarity">
    <text evidence="1 9 10">Belongs to the peptidase S8 family.</text>
</comment>
<evidence type="ECO:0000259" key="13">
    <source>
        <dbReference type="Pfam" id="PF02225"/>
    </source>
</evidence>
<accession>A0A1C7NQ05</accession>
<dbReference type="PROSITE" id="PS00138">
    <property type="entry name" value="SUBTILASE_SER"/>
    <property type="match status" value="1"/>
</dbReference>
<dbReference type="Gene3D" id="3.40.50.200">
    <property type="entry name" value="Peptidase S8/S53 domain"/>
    <property type="match status" value="1"/>
</dbReference>
<protein>
    <submittedName>
        <fullName evidence="15">Minor extracellular protease vpr</fullName>
    </submittedName>
</protein>
<feature type="domain" description="Peptidase S8/S53" evidence="12">
    <location>
        <begin position="149"/>
        <end position="578"/>
    </location>
</feature>
<dbReference type="GO" id="GO:0004252">
    <property type="term" value="F:serine-type endopeptidase activity"/>
    <property type="evidence" value="ECO:0007669"/>
    <property type="project" value="UniProtKB-UniRule"/>
</dbReference>
<dbReference type="InterPro" id="IPR000209">
    <property type="entry name" value="Peptidase_S8/S53_dom"/>
</dbReference>
<keyword evidence="3" id="KW-0964">Secreted</keyword>
<evidence type="ECO:0000256" key="3">
    <source>
        <dbReference type="ARBA" id="ARBA00022525"/>
    </source>
</evidence>
<dbReference type="InterPro" id="IPR050131">
    <property type="entry name" value="Peptidase_S8_subtilisin-like"/>
</dbReference>
<dbReference type="PANTHER" id="PTHR43806:SF66">
    <property type="entry name" value="SERIN ENDOPEPTIDASE"/>
    <property type="match status" value="1"/>
</dbReference>
<keyword evidence="7 9" id="KW-0720">Serine protease</keyword>
<dbReference type="InterPro" id="IPR034187">
    <property type="entry name" value="Peptidases_S8_5"/>
</dbReference>
<feature type="active site" description="Charge relay system" evidence="8 9">
    <location>
        <position position="216"/>
    </location>
</feature>
<feature type="domain" description="PA" evidence="13">
    <location>
        <begin position="370"/>
        <end position="457"/>
    </location>
</feature>
<dbReference type="GO" id="GO:0016020">
    <property type="term" value="C:membrane"/>
    <property type="evidence" value="ECO:0007669"/>
    <property type="project" value="InterPro"/>
</dbReference>
<evidence type="ECO:0000259" key="14">
    <source>
        <dbReference type="Pfam" id="PF06280"/>
    </source>
</evidence>
<evidence type="ECO:0000256" key="10">
    <source>
        <dbReference type="RuleBase" id="RU003355"/>
    </source>
</evidence>
<keyword evidence="6 9" id="KW-0378">Hydrolase</keyword>
<evidence type="ECO:0000313" key="15">
    <source>
        <dbReference type="EMBL" id="OBZ91183.1"/>
    </source>
</evidence>
<dbReference type="Pfam" id="PF06280">
    <property type="entry name" value="fn3_5"/>
    <property type="match status" value="1"/>
</dbReference>
<keyword evidence="16" id="KW-1185">Reference proteome</keyword>
<dbReference type="InterPro" id="IPR022398">
    <property type="entry name" value="Peptidase_S8_His-AS"/>
</dbReference>
<evidence type="ECO:0000256" key="7">
    <source>
        <dbReference type="ARBA" id="ARBA00022825"/>
    </source>
</evidence>
<dbReference type="InterPro" id="IPR046450">
    <property type="entry name" value="PA_dom_sf"/>
</dbReference>
<organism evidence="15 16">
    <name type="scientific">Choanephora cucurbitarum</name>
    <dbReference type="NCBI Taxonomy" id="101091"/>
    <lineage>
        <taxon>Eukaryota</taxon>
        <taxon>Fungi</taxon>
        <taxon>Fungi incertae sedis</taxon>
        <taxon>Mucoromycota</taxon>
        <taxon>Mucoromycotina</taxon>
        <taxon>Mucoromycetes</taxon>
        <taxon>Mucorales</taxon>
        <taxon>Mucorineae</taxon>
        <taxon>Choanephoraceae</taxon>
        <taxon>Choanephoroideae</taxon>
        <taxon>Choanephora</taxon>
    </lineage>
</organism>
<dbReference type="GO" id="GO:0005615">
    <property type="term" value="C:extracellular space"/>
    <property type="evidence" value="ECO:0007669"/>
    <property type="project" value="TreeGrafter"/>
</dbReference>
<dbReference type="GO" id="GO:0006508">
    <property type="term" value="P:proteolysis"/>
    <property type="evidence" value="ECO:0007669"/>
    <property type="project" value="UniProtKB-KW"/>
</dbReference>
<dbReference type="InParanoid" id="A0A1C7NQ05"/>
<dbReference type="PROSITE" id="PS00136">
    <property type="entry name" value="SUBTILASE_ASP"/>
    <property type="match status" value="1"/>
</dbReference>
<feature type="active site" description="Charge relay system" evidence="8 9">
    <location>
        <position position="531"/>
    </location>
</feature>
<proteinExistence type="inferred from homology"/>
<dbReference type="PANTHER" id="PTHR43806">
    <property type="entry name" value="PEPTIDASE S8"/>
    <property type="match status" value="1"/>
</dbReference>
<dbReference type="PRINTS" id="PR00723">
    <property type="entry name" value="SUBTILISIN"/>
</dbReference>
<dbReference type="SUPFAM" id="SSF52743">
    <property type="entry name" value="Subtilisin-like"/>
    <property type="match status" value="1"/>
</dbReference>
<feature type="active site" description="Charge relay system" evidence="8 9">
    <location>
        <position position="158"/>
    </location>
</feature>
<evidence type="ECO:0000256" key="1">
    <source>
        <dbReference type="ARBA" id="ARBA00011073"/>
    </source>
</evidence>
<dbReference type="PROSITE" id="PS51892">
    <property type="entry name" value="SUBTILASE"/>
    <property type="match status" value="1"/>
</dbReference>
<dbReference type="Pfam" id="PF00082">
    <property type="entry name" value="Peptidase_S8"/>
    <property type="match status" value="1"/>
</dbReference>
<feature type="non-terminal residue" evidence="15">
    <location>
        <position position="1"/>
    </location>
</feature>
<evidence type="ECO:0000313" key="16">
    <source>
        <dbReference type="Proteomes" id="UP000093000"/>
    </source>
</evidence>
<dbReference type="InterPro" id="IPR036852">
    <property type="entry name" value="Peptidase_S8/S53_dom_sf"/>
</dbReference>
<dbReference type="CDD" id="cd07489">
    <property type="entry name" value="Peptidases_S8_5"/>
    <property type="match status" value="1"/>
</dbReference>
<dbReference type="InterPro" id="IPR023827">
    <property type="entry name" value="Peptidase_S8_Asp-AS"/>
</dbReference>
<dbReference type="EMBL" id="LUGH01000019">
    <property type="protein sequence ID" value="OBZ91183.1"/>
    <property type="molecule type" value="Genomic_DNA"/>
</dbReference>
<dbReference type="InterPro" id="IPR023828">
    <property type="entry name" value="Peptidase_S8_Ser-AS"/>
</dbReference>
<dbReference type="Proteomes" id="UP000093000">
    <property type="component" value="Unassembled WGS sequence"/>
</dbReference>
<evidence type="ECO:0000256" key="6">
    <source>
        <dbReference type="ARBA" id="ARBA00022801"/>
    </source>
</evidence>
<name>A0A1C7NQ05_9FUNG</name>
<evidence type="ECO:0000259" key="12">
    <source>
        <dbReference type="Pfam" id="PF00082"/>
    </source>
</evidence>
<sequence length="911" mass="98933">SNHLSIISQRPLLCLFLLLNICSTIYVNAKSTTHTQVNYILEFPSAQHTNDFIDKNLKSNNIARVRNTYHSDLFNGAAVEFSSLDVANDILSSLSNAVAWPIRYHNSPTTPKEVDNTTEIPTRFVPESKNTIKALTEANNKYRNLKSNGSGIKIGIIDSGIDYKHPALGGCFGKGCKVAYGYDLVGNEFNGLPSTIKESEDPIDNCPQNSTSATGHGTFIAGIIAADDKAYNWHGVAPGVTLGAWRVYGCYSSSAPNDIILKAMEMAYKAGMDIITISLGVGGAWDENVLSVMADRIVSKGVHVVAASGNSGTGGVFLTASPGSGEKVLTVGSTQNAHVPGYLLELTNPKYSVPYRTYVNSPFTLNSSLPIVASGKKFNQKNDACSKLKNKKKYKDSIVLIHQGDCNPLTKVTHAYEAGASAVVLYTDIQKTATSFEVLQHAMLPVAYVNNDDGHKLFKTISKKRNTKASFTNKLVALKASTSQAGTVSSFSSLGPTYELQLKPEITAIGDTVFSTLPRYLKSYGFGSGTSYSTPYVAGSLGLLLANTRKDLSPEMAKQTLMNFAQPVKTPISDSQYGDSPIRQGAGVVDVAQAIAGYQQFHVTPAKLSFNDSAHFDSQKHTITIHNHHSHKTLTFHINHDPSLTVLGFSTEHNSSAPSEPIGLYNHNNSVAAISFSKTTVTVPAGKSIDVKLQIKPPTDTFKPSLHAIYGGFVSVTTGNLKANVPYIGMIGNMFDLPILDRQAKSTSYAPFPFPSIGLSDGKTTLTGNQTVHVEIKHNKDKTFGSGGVFILARLLTGTPVLQFQVLNAKTNKIIGDIPMSSDSTPRKWMSRNTISITESSSVYYSWYWSGEYVPRDSTLTSVKQKKVKIVKSGQYRIKIRALRVFGNPEQKNDWEEWLSPKLILSMSNDQ</sequence>
<gene>
    <name evidence="15" type="primary">vpr_6</name>
    <name evidence="15" type="ORF">A0J61_00751</name>
</gene>
<keyword evidence="2" id="KW-0134">Cell wall</keyword>
<evidence type="ECO:0000256" key="2">
    <source>
        <dbReference type="ARBA" id="ARBA00022512"/>
    </source>
</evidence>
<comment type="caution">
    <text evidence="15">The sequence shown here is derived from an EMBL/GenBank/DDBJ whole genome shotgun (WGS) entry which is preliminary data.</text>
</comment>
<dbReference type="SUPFAM" id="SSF52025">
    <property type="entry name" value="PA domain"/>
    <property type="match status" value="1"/>
</dbReference>
<dbReference type="OrthoDB" id="206201at2759"/>
<feature type="signal peptide" evidence="11">
    <location>
        <begin position="1"/>
        <end position="29"/>
    </location>
</feature>
<dbReference type="InterPro" id="IPR010435">
    <property type="entry name" value="C5a/SBT2-like_Fn3"/>
</dbReference>
<evidence type="ECO:0000256" key="11">
    <source>
        <dbReference type="SAM" id="SignalP"/>
    </source>
</evidence>
<keyword evidence="5 11" id="KW-0732">Signal</keyword>
<dbReference type="PROSITE" id="PS00137">
    <property type="entry name" value="SUBTILASE_HIS"/>
    <property type="match status" value="1"/>
</dbReference>
<keyword evidence="4 9" id="KW-0645">Protease</keyword>
<dbReference type="STRING" id="101091.A0A1C7NQ05"/>
<feature type="domain" description="C5a peptidase/Subtilisin-like protease SBT2-like Fn3-like" evidence="14">
    <location>
        <begin position="609"/>
        <end position="727"/>
    </location>
</feature>
<evidence type="ECO:0000256" key="5">
    <source>
        <dbReference type="ARBA" id="ARBA00022729"/>
    </source>
</evidence>
<dbReference type="CDD" id="cd00538">
    <property type="entry name" value="PA"/>
    <property type="match status" value="1"/>
</dbReference>
<dbReference type="Pfam" id="PF02225">
    <property type="entry name" value="PA"/>
    <property type="match status" value="1"/>
</dbReference>
<feature type="chain" id="PRO_5008889820" evidence="11">
    <location>
        <begin position="30"/>
        <end position="911"/>
    </location>
</feature>
<evidence type="ECO:0000256" key="9">
    <source>
        <dbReference type="PROSITE-ProRule" id="PRU01240"/>
    </source>
</evidence>